<protein>
    <submittedName>
        <fullName evidence="1">Uncharacterized protein</fullName>
    </submittedName>
</protein>
<dbReference type="InParanoid" id="Q8TP78"/>
<dbReference type="RefSeq" id="WP_011022031.1">
    <property type="nucleotide sequence ID" value="NC_003552.1"/>
</dbReference>
<keyword evidence="2" id="KW-1185">Reference proteome</keyword>
<gene>
    <name evidence="1" type="ordered locus">MA_2039</name>
</gene>
<name>Q8TP78_METAC</name>
<dbReference type="AlphaFoldDB" id="Q8TP78"/>
<evidence type="ECO:0000313" key="1">
    <source>
        <dbReference type="EMBL" id="AAM05441.1"/>
    </source>
</evidence>
<dbReference type="EnsemblBacteria" id="AAM05441">
    <property type="protein sequence ID" value="AAM05441"/>
    <property type="gene ID" value="MA_2039"/>
</dbReference>
<dbReference type="STRING" id="188937.MA_2039"/>
<dbReference type="Proteomes" id="UP000002487">
    <property type="component" value="Chromosome"/>
</dbReference>
<dbReference type="GeneID" id="1473928"/>
<dbReference type="KEGG" id="mac:MA_2039"/>
<proteinExistence type="predicted"/>
<dbReference type="EMBL" id="AE010299">
    <property type="protein sequence ID" value="AAM05441.1"/>
    <property type="molecule type" value="Genomic_DNA"/>
</dbReference>
<accession>Q8TP78</accession>
<organism evidence="1 2">
    <name type="scientific">Methanosarcina acetivorans (strain ATCC 35395 / DSM 2834 / JCM 12185 / C2A)</name>
    <dbReference type="NCBI Taxonomy" id="188937"/>
    <lineage>
        <taxon>Archaea</taxon>
        <taxon>Methanobacteriati</taxon>
        <taxon>Methanobacteriota</taxon>
        <taxon>Stenosarchaea group</taxon>
        <taxon>Methanomicrobia</taxon>
        <taxon>Methanosarcinales</taxon>
        <taxon>Methanosarcinaceae</taxon>
        <taxon>Methanosarcina</taxon>
    </lineage>
</organism>
<sequence>MIETLERMLQILKGINRNLSEQSVPEEIFESELKTLRTEILGLYEDIDNIINYIDANAEISQTEICGLLKLLYSKYEELLNRVMITHDILIEMLLKAEN</sequence>
<dbReference type="HOGENOM" id="CLU_2313759_0_0_2"/>
<evidence type="ECO:0000313" key="2">
    <source>
        <dbReference type="Proteomes" id="UP000002487"/>
    </source>
</evidence>
<reference evidence="1 2" key="1">
    <citation type="journal article" date="2002" name="Genome Res.">
        <title>The genome of Methanosarcina acetivorans reveals extensive metabolic and physiological diversity.</title>
        <authorList>
            <person name="Galagan J.E."/>
            <person name="Nusbaum C."/>
            <person name="Roy A."/>
            <person name="Endrizzi M.G."/>
            <person name="Macdonald P."/>
            <person name="FitzHugh W."/>
            <person name="Calvo S."/>
            <person name="Engels R."/>
            <person name="Smirnov S."/>
            <person name="Atnoor D."/>
            <person name="Brown A."/>
            <person name="Allen N."/>
            <person name="Naylor J."/>
            <person name="Stange-Thomann N."/>
            <person name="DeArellano K."/>
            <person name="Johnson R."/>
            <person name="Linton L."/>
            <person name="McEwan P."/>
            <person name="McKernan K."/>
            <person name="Talamas J."/>
            <person name="Tirrell A."/>
            <person name="Ye W."/>
            <person name="Zimmer A."/>
            <person name="Barber R.D."/>
            <person name="Cann I."/>
            <person name="Graham D.E."/>
            <person name="Grahame D.A."/>
            <person name="Guss A."/>
            <person name="Hedderich R."/>
            <person name="Ingram-Smith C."/>
            <person name="Kuettner C.H."/>
            <person name="Krzycki J.A."/>
            <person name="Leigh J.A."/>
            <person name="Li W."/>
            <person name="Liu J."/>
            <person name="Mukhopadhyay B."/>
            <person name="Reeve J.N."/>
            <person name="Smith K."/>
            <person name="Springer T.A."/>
            <person name="Umayam L.A."/>
            <person name="White O."/>
            <person name="White R.H."/>
            <person name="de Macario E.C."/>
            <person name="Ferry J.G."/>
            <person name="Jarrell K.F."/>
            <person name="Jing H."/>
            <person name="Macario A.J.L."/>
            <person name="Paulsen I."/>
            <person name="Pritchett M."/>
            <person name="Sowers K.R."/>
            <person name="Swanson R.V."/>
            <person name="Zinder S.H."/>
            <person name="Lander E."/>
            <person name="Metcalf W.W."/>
            <person name="Birren B."/>
        </authorList>
    </citation>
    <scope>NUCLEOTIDE SEQUENCE [LARGE SCALE GENOMIC DNA]</scope>
    <source>
        <strain evidence="2">ATCC 35395 / DSM 2834 / JCM 12185 / C2A</strain>
    </source>
</reference>